<dbReference type="EMBL" id="CABPRJ010001427">
    <property type="protein sequence ID" value="VVC35722.1"/>
    <property type="molecule type" value="Genomic_DNA"/>
</dbReference>
<evidence type="ECO:0000313" key="1">
    <source>
        <dbReference type="EMBL" id="VVC35722.1"/>
    </source>
</evidence>
<keyword evidence="2" id="KW-1185">Reference proteome</keyword>
<name>A0A5E4MTV5_9HEMI</name>
<gene>
    <name evidence="1" type="ORF">CINCED_3A002911</name>
</gene>
<proteinExistence type="predicted"/>
<organism evidence="1 2">
    <name type="scientific">Cinara cedri</name>
    <dbReference type="NCBI Taxonomy" id="506608"/>
    <lineage>
        <taxon>Eukaryota</taxon>
        <taxon>Metazoa</taxon>
        <taxon>Ecdysozoa</taxon>
        <taxon>Arthropoda</taxon>
        <taxon>Hexapoda</taxon>
        <taxon>Insecta</taxon>
        <taxon>Pterygota</taxon>
        <taxon>Neoptera</taxon>
        <taxon>Paraneoptera</taxon>
        <taxon>Hemiptera</taxon>
        <taxon>Sternorrhyncha</taxon>
        <taxon>Aphidomorpha</taxon>
        <taxon>Aphidoidea</taxon>
        <taxon>Aphididae</taxon>
        <taxon>Lachninae</taxon>
        <taxon>Cinara</taxon>
    </lineage>
</organism>
<protein>
    <submittedName>
        <fullName evidence="1">Uncharacterized protein</fullName>
    </submittedName>
</protein>
<dbReference type="AlphaFoldDB" id="A0A5E4MTV5"/>
<evidence type="ECO:0000313" key="2">
    <source>
        <dbReference type="Proteomes" id="UP000325440"/>
    </source>
</evidence>
<dbReference type="Proteomes" id="UP000325440">
    <property type="component" value="Unassembled WGS sequence"/>
</dbReference>
<accession>A0A5E4MTV5</accession>
<reference evidence="1 2" key="1">
    <citation type="submission" date="2019-08" db="EMBL/GenBank/DDBJ databases">
        <authorList>
            <person name="Alioto T."/>
            <person name="Alioto T."/>
            <person name="Gomez Garrido J."/>
        </authorList>
    </citation>
    <scope>NUCLEOTIDE SEQUENCE [LARGE SCALE GENOMIC DNA]</scope>
</reference>
<sequence length="190" mass="21583">MEEEDDLIQLIELTVPQTDNGNYTAMHLILMLLFCLRTHLPVVTIVAKLKTLSMESLLADNGADEQVWTVIESQLPRLRKSLKTSWDKLLVSHIVNTFTVDTDMLALSFCRLDLSALMQCCRNLRETLNDGLPGIDTLLRPMTSTSTLDISAPKQMGLIDALEHCKFLQHCINADRSRRKTTRLTYLRLP</sequence>